<dbReference type="RefSeq" id="XP_014156098.1">
    <property type="nucleotide sequence ID" value="XM_014300623.1"/>
</dbReference>
<feature type="compositionally biased region" description="Basic and acidic residues" evidence="5">
    <location>
        <begin position="323"/>
        <end position="332"/>
    </location>
</feature>
<feature type="domain" description="DNA2/NAM7 helicase helicase" evidence="6">
    <location>
        <begin position="597"/>
        <end position="809"/>
    </location>
</feature>
<keyword evidence="2" id="KW-0378">Hydrolase</keyword>
<dbReference type="eggNOG" id="KOG1802">
    <property type="taxonomic scope" value="Eukaryota"/>
</dbReference>
<sequence length="1093" mass="119438">MLSDQTNFFTFVDGSKSDATSPSQPSLELQPAESTACGENGTGAVELLEAKFKGVANDSDIGSDCTIVEPVKVESNPAVNGKAEIVDCELISSASEAISVDRPTTTAVTDETEITIPIAITPEESLPLEKECKDAHADIIVLDGSPVKPEARPKSEAPPPLSSVSKMIPLANSDIKGVSDSNTELTHRYKHDNVQSTPVVSTTTVPTITVPTPRVHLQGTQVPHIAASALPPQLRAYSRARTTITNVLLPQQPQTQDVQHHLNRQQQAQAHVQSSQIDTSLQKQPTARTVFHSHSAEPTPTQDVPSTPNETPDAQTTAQAQKRVNEDIQETKRPKKKIKKLTSKQLQKQQDDEKALLAATTRALKLNPALAAYYHLWGEVLKIEAKTVDERGLQNLRTKTPDTLLYDGFLVIGASATKFNSQLQFRFDDSRRVKFWPGDIVFVTRTDLAKHVRISKGTVERCSNGSIVASMMEEPADILNGKWNLYRLQSSTAEQRVKDAMNIFTSQSYDGPDWLRTLVVPTGIHMLSEGKQSPDPAFGVCLVKIPAKSSGTKGIPGVGSRQTSTSVAQSMKRVLKPAQVKIVNEIMNGTDGGARKMNISQRKAVMATLSSNFSLIDGPPGTGKTHTSVGLVRAWRRLYENEGPVLVVAQSHTAADQILTRLMDSGLRTSRIGFSAKVSVDVHSVMLETLMGEDPTINKIETERTKILRQLETTFELKQKTSLLNRLEVLKANEKKAINSILSGLDVVCCTCMGAGEKILHNIKFGLVVVDECTNSTEPDVLVTLTKARKDGQVVLIGDHRQLPPTVMTQDPKAMRILNLSLFERLRNLKTDPPAALPKVHAIAKEVALTMLGIQYRMHPAIAQWPATMFYPEGLHDGVLASQRLPVDGFPWPKYQSTGIKEQCELRNDKENVDQMTIGSVAPILVINIEGQEQTKGSSWYNDIEAQACSAIVNKLVANGMIPANIGVITPYTGQVANITEKIDTLGAKLQTVAATPGVLKNGHVEVQTVDSYQGREKEVIVLSCVRSSKNTGVGFLKDKRRMNVALTRAKRGLVVLADIKTLNRNVTWRTYLTWATANGLVKNWGDVEAAIW</sequence>
<gene>
    <name evidence="8" type="ORF">SARC_05516</name>
</gene>
<evidence type="ECO:0008006" key="10">
    <source>
        <dbReference type="Google" id="ProtNLM"/>
    </source>
</evidence>
<evidence type="ECO:0000256" key="1">
    <source>
        <dbReference type="ARBA" id="ARBA00022741"/>
    </source>
</evidence>
<protein>
    <recommendedName>
        <fullName evidence="10">AAA+ ATPase domain-containing protein</fullName>
    </recommendedName>
</protein>
<feature type="region of interest" description="Disordered" evidence="5">
    <location>
        <begin position="13"/>
        <end position="36"/>
    </location>
</feature>
<dbReference type="PANTHER" id="PTHR10887:SF495">
    <property type="entry name" value="HELICASE SENATAXIN ISOFORM X1-RELATED"/>
    <property type="match status" value="1"/>
</dbReference>
<dbReference type="InterPro" id="IPR027417">
    <property type="entry name" value="P-loop_NTPase"/>
</dbReference>
<dbReference type="GO" id="GO:0004386">
    <property type="term" value="F:helicase activity"/>
    <property type="evidence" value="ECO:0007669"/>
    <property type="project" value="UniProtKB-KW"/>
</dbReference>
<reference evidence="8 9" key="1">
    <citation type="submission" date="2011-02" db="EMBL/GenBank/DDBJ databases">
        <title>The Genome Sequence of Sphaeroforma arctica JP610.</title>
        <authorList>
            <consortium name="The Broad Institute Genome Sequencing Platform"/>
            <person name="Russ C."/>
            <person name="Cuomo C."/>
            <person name="Young S.K."/>
            <person name="Zeng Q."/>
            <person name="Gargeya S."/>
            <person name="Alvarado L."/>
            <person name="Berlin A."/>
            <person name="Chapman S.B."/>
            <person name="Chen Z."/>
            <person name="Freedman E."/>
            <person name="Gellesch M."/>
            <person name="Goldberg J."/>
            <person name="Griggs A."/>
            <person name="Gujja S."/>
            <person name="Heilman E."/>
            <person name="Heiman D."/>
            <person name="Howarth C."/>
            <person name="Mehta T."/>
            <person name="Neiman D."/>
            <person name="Pearson M."/>
            <person name="Roberts A."/>
            <person name="Saif S."/>
            <person name="Shea T."/>
            <person name="Shenoy N."/>
            <person name="Sisk P."/>
            <person name="Stolte C."/>
            <person name="Sykes S."/>
            <person name="White J."/>
            <person name="Yandava C."/>
            <person name="Burger G."/>
            <person name="Gray M.W."/>
            <person name="Holland P.W.H."/>
            <person name="King N."/>
            <person name="Lang F.B.F."/>
            <person name="Roger A.J."/>
            <person name="Ruiz-Trillo I."/>
            <person name="Haas B."/>
            <person name="Nusbaum C."/>
            <person name="Birren B."/>
        </authorList>
    </citation>
    <scope>NUCLEOTIDE SEQUENCE [LARGE SCALE GENOMIC DNA]</scope>
    <source>
        <strain evidence="8 9">JP610</strain>
    </source>
</reference>
<dbReference type="InterPro" id="IPR047187">
    <property type="entry name" value="SF1_C_Upf1"/>
</dbReference>
<dbReference type="PANTHER" id="PTHR10887">
    <property type="entry name" value="DNA2/NAM7 HELICASE FAMILY"/>
    <property type="match status" value="1"/>
</dbReference>
<evidence type="ECO:0000259" key="6">
    <source>
        <dbReference type="Pfam" id="PF13086"/>
    </source>
</evidence>
<feature type="region of interest" description="Disordered" evidence="5">
    <location>
        <begin position="270"/>
        <end position="345"/>
    </location>
</feature>
<evidence type="ECO:0000256" key="4">
    <source>
        <dbReference type="ARBA" id="ARBA00022840"/>
    </source>
</evidence>
<dbReference type="GO" id="GO:0016787">
    <property type="term" value="F:hydrolase activity"/>
    <property type="evidence" value="ECO:0007669"/>
    <property type="project" value="UniProtKB-KW"/>
</dbReference>
<keyword evidence="4" id="KW-0067">ATP-binding</keyword>
<name>A0A0L0G040_9EUKA</name>
<dbReference type="FunFam" id="3.40.50.300:FF:000326">
    <property type="entry name" value="P-loop containing nucleoside triphosphate hydrolase"/>
    <property type="match status" value="1"/>
</dbReference>
<dbReference type="GeneID" id="25906020"/>
<dbReference type="CDD" id="cd18808">
    <property type="entry name" value="SF1_C_Upf1"/>
    <property type="match status" value="1"/>
</dbReference>
<organism evidence="8 9">
    <name type="scientific">Sphaeroforma arctica JP610</name>
    <dbReference type="NCBI Taxonomy" id="667725"/>
    <lineage>
        <taxon>Eukaryota</taxon>
        <taxon>Ichthyosporea</taxon>
        <taxon>Ichthyophonida</taxon>
        <taxon>Sphaeroforma</taxon>
    </lineage>
</organism>
<feature type="region of interest" description="Disordered" evidence="5">
    <location>
        <begin position="146"/>
        <end position="165"/>
    </location>
</feature>
<dbReference type="Proteomes" id="UP000054560">
    <property type="component" value="Unassembled WGS sequence"/>
</dbReference>
<dbReference type="Pfam" id="PF13086">
    <property type="entry name" value="AAA_11"/>
    <property type="match status" value="1"/>
</dbReference>
<feature type="compositionally biased region" description="Basic residues" evidence="5">
    <location>
        <begin position="333"/>
        <end position="342"/>
    </location>
</feature>
<evidence type="ECO:0000256" key="3">
    <source>
        <dbReference type="ARBA" id="ARBA00022806"/>
    </source>
</evidence>
<feature type="domain" description="DNA2/NAM7 helicase-like C-terminal" evidence="7">
    <location>
        <begin position="819"/>
        <end position="1059"/>
    </location>
</feature>
<keyword evidence="1" id="KW-0547">Nucleotide-binding</keyword>
<dbReference type="Gene3D" id="3.40.50.300">
    <property type="entry name" value="P-loop containing nucleotide triphosphate hydrolases"/>
    <property type="match status" value="2"/>
</dbReference>
<keyword evidence="9" id="KW-1185">Reference proteome</keyword>
<keyword evidence="3" id="KW-0347">Helicase</keyword>
<dbReference type="GO" id="GO:0005694">
    <property type="term" value="C:chromosome"/>
    <property type="evidence" value="ECO:0007669"/>
    <property type="project" value="UniProtKB-ARBA"/>
</dbReference>
<dbReference type="InterPro" id="IPR041677">
    <property type="entry name" value="DNA2/NAM7_AAA_11"/>
</dbReference>
<dbReference type="EMBL" id="KQ241950">
    <property type="protein sequence ID" value="KNC82196.1"/>
    <property type="molecule type" value="Genomic_DNA"/>
</dbReference>
<dbReference type="InterPro" id="IPR045055">
    <property type="entry name" value="DNA2/NAM7-like"/>
</dbReference>
<evidence type="ECO:0000256" key="5">
    <source>
        <dbReference type="SAM" id="MobiDB-lite"/>
    </source>
</evidence>
<feature type="compositionally biased region" description="Polar residues" evidence="5">
    <location>
        <begin position="296"/>
        <end position="322"/>
    </location>
</feature>
<proteinExistence type="predicted"/>
<dbReference type="AlphaFoldDB" id="A0A0L0G040"/>
<feature type="compositionally biased region" description="Polar residues" evidence="5">
    <location>
        <begin position="17"/>
        <end position="27"/>
    </location>
</feature>
<dbReference type="InterPro" id="IPR041679">
    <property type="entry name" value="DNA2/NAM7-like_C"/>
</dbReference>
<dbReference type="OrthoDB" id="6513042at2759"/>
<feature type="compositionally biased region" description="Polar residues" evidence="5">
    <location>
        <begin position="277"/>
        <end position="287"/>
    </location>
</feature>
<evidence type="ECO:0000256" key="2">
    <source>
        <dbReference type="ARBA" id="ARBA00022801"/>
    </source>
</evidence>
<evidence type="ECO:0000313" key="8">
    <source>
        <dbReference type="EMBL" id="KNC82196.1"/>
    </source>
</evidence>
<evidence type="ECO:0000259" key="7">
    <source>
        <dbReference type="Pfam" id="PF13087"/>
    </source>
</evidence>
<dbReference type="GO" id="GO:0005524">
    <property type="term" value="F:ATP binding"/>
    <property type="evidence" value="ECO:0007669"/>
    <property type="project" value="UniProtKB-KW"/>
</dbReference>
<evidence type="ECO:0000313" key="9">
    <source>
        <dbReference type="Proteomes" id="UP000054560"/>
    </source>
</evidence>
<dbReference type="STRING" id="667725.A0A0L0G040"/>
<dbReference type="SUPFAM" id="SSF52540">
    <property type="entry name" value="P-loop containing nucleoside triphosphate hydrolases"/>
    <property type="match status" value="1"/>
</dbReference>
<accession>A0A0L0G040</accession>
<dbReference type="Pfam" id="PF13087">
    <property type="entry name" value="AAA_12"/>
    <property type="match status" value="1"/>
</dbReference>